<dbReference type="Proteomes" id="UP000268350">
    <property type="component" value="Unassembled WGS sequence"/>
</dbReference>
<evidence type="ECO:0000313" key="1">
    <source>
        <dbReference type="EMBL" id="SPP85873.1"/>
    </source>
</evidence>
<organism evidence="1 2">
    <name type="scientific">Drosophila guanche</name>
    <name type="common">Fruit fly</name>
    <dbReference type="NCBI Taxonomy" id="7266"/>
    <lineage>
        <taxon>Eukaryota</taxon>
        <taxon>Metazoa</taxon>
        <taxon>Ecdysozoa</taxon>
        <taxon>Arthropoda</taxon>
        <taxon>Hexapoda</taxon>
        <taxon>Insecta</taxon>
        <taxon>Pterygota</taxon>
        <taxon>Neoptera</taxon>
        <taxon>Endopterygota</taxon>
        <taxon>Diptera</taxon>
        <taxon>Brachycera</taxon>
        <taxon>Muscomorpha</taxon>
        <taxon>Ephydroidea</taxon>
        <taxon>Drosophilidae</taxon>
        <taxon>Drosophila</taxon>
        <taxon>Sophophora</taxon>
    </lineage>
</organism>
<dbReference type="OrthoDB" id="8181742at2759"/>
<keyword evidence="2" id="KW-1185">Reference proteome</keyword>
<evidence type="ECO:0000313" key="2">
    <source>
        <dbReference type="Proteomes" id="UP000268350"/>
    </source>
</evidence>
<name>A0A3B0JXT5_DROGU</name>
<proteinExistence type="predicted"/>
<dbReference type="AlphaFoldDB" id="A0A3B0JXT5"/>
<reference evidence="2" key="1">
    <citation type="submission" date="2018-01" db="EMBL/GenBank/DDBJ databases">
        <authorList>
            <person name="Alioto T."/>
            <person name="Alioto T."/>
        </authorList>
    </citation>
    <scope>NUCLEOTIDE SEQUENCE [LARGE SCALE GENOMIC DNA]</scope>
</reference>
<gene>
    <name evidence="1" type="ORF">DGUA_6G004438</name>
</gene>
<protein>
    <submittedName>
        <fullName evidence="1">Uncharacterized protein</fullName>
    </submittedName>
</protein>
<dbReference type="STRING" id="7266.A0A3B0JXT5"/>
<dbReference type="EMBL" id="OUUW01000010">
    <property type="protein sequence ID" value="SPP85873.1"/>
    <property type="molecule type" value="Genomic_DNA"/>
</dbReference>
<sequence length="133" mass="15717">MIIPEVDMLAVSKNSRVQRGAIVGYVLPGLNMVDYGDIARIDQYYLDCQRYRDYYRDPHGKMPKPERFRQYQGRCGIKLDKSFGPLMLPPQWREERKPIMYPVPYGIQMDMDKHYRTLLKDTHSGSTHTAFKR</sequence>
<dbReference type="OMA" id="MEYGRKM"/>
<accession>A0A3B0JXT5</accession>